<gene>
    <name evidence="1" type="ORF">B0H64DRAFT_77072</name>
</gene>
<protein>
    <submittedName>
        <fullName evidence="1">Uncharacterized protein</fullName>
    </submittedName>
</protein>
<proteinExistence type="predicted"/>
<sequence>MVPSTILTFPAGFAQGGGTGRGGIHCEGGTPSRAGAWTPVPSRTRRRAVIAIFRSPLPARRQGDWQAGWGGRLCRERGDRWVCGQEPPRFEMIVCGFLRLCPIHAWFGSPSRTFAAASMRFTHAFLLAIPPSTSDWGSWVCTARHSQEIDTPPLTIRPIVNDPMNKARFPEGRPGEPPSINRGLDHDPVTGPHGWNLGSQGPDVAASGDGIASSRLRSCGVCWPL</sequence>
<reference evidence="1" key="2">
    <citation type="submission" date="2023-06" db="EMBL/GenBank/DDBJ databases">
        <authorList>
            <consortium name="Lawrence Berkeley National Laboratory"/>
            <person name="Haridas S."/>
            <person name="Hensen N."/>
            <person name="Bonometti L."/>
            <person name="Westerberg I."/>
            <person name="Brannstrom I.O."/>
            <person name="Guillou S."/>
            <person name="Cros-Aarteil S."/>
            <person name="Calhoun S."/>
            <person name="Kuo A."/>
            <person name="Mondo S."/>
            <person name="Pangilinan J."/>
            <person name="Riley R."/>
            <person name="Labutti K."/>
            <person name="Andreopoulos B."/>
            <person name="Lipzen A."/>
            <person name="Chen C."/>
            <person name="Yanf M."/>
            <person name="Daum C."/>
            <person name="Ng V."/>
            <person name="Clum A."/>
            <person name="Steindorff A."/>
            <person name="Ohm R."/>
            <person name="Martin F."/>
            <person name="Silar P."/>
            <person name="Natvig D."/>
            <person name="Lalanne C."/>
            <person name="Gautier V."/>
            <person name="Ament-Velasquez S.L."/>
            <person name="Kruys A."/>
            <person name="Hutchinson M.I."/>
            <person name="Powell A.J."/>
            <person name="Barry K."/>
            <person name="Miller A.N."/>
            <person name="Grigoriev I.V."/>
            <person name="Debuchy R."/>
            <person name="Gladieux P."/>
            <person name="Thoren M.H."/>
            <person name="Johannesson H."/>
        </authorList>
    </citation>
    <scope>NUCLEOTIDE SEQUENCE</scope>
    <source>
        <strain evidence="1">CBS 168.71</strain>
    </source>
</reference>
<dbReference type="Proteomes" id="UP001278766">
    <property type="component" value="Unassembled WGS sequence"/>
</dbReference>
<dbReference type="EMBL" id="JAUEPN010000002">
    <property type="protein sequence ID" value="KAK3298512.1"/>
    <property type="molecule type" value="Genomic_DNA"/>
</dbReference>
<dbReference type="RefSeq" id="XP_062662026.1">
    <property type="nucleotide sequence ID" value="XM_062808735.1"/>
</dbReference>
<name>A0AAE0HLP5_9PEZI</name>
<dbReference type="GeneID" id="87845683"/>
<evidence type="ECO:0000313" key="2">
    <source>
        <dbReference type="Proteomes" id="UP001278766"/>
    </source>
</evidence>
<keyword evidence="2" id="KW-1185">Reference proteome</keyword>
<reference evidence="1" key="1">
    <citation type="journal article" date="2023" name="Mol. Phylogenet. Evol.">
        <title>Genome-scale phylogeny and comparative genomics of the fungal order Sordariales.</title>
        <authorList>
            <person name="Hensen N."/>
            <person name="Bonometti L."/>
            <person name="Westerberg I."/>
            <person name="Brannstrom I.O."/>
            <person name="Guillou S."/>
            <person name="Cros-Aarteil S."/>
            <person name="Calhoun S."/>
            <person name="Haridas S."/>
            <person name="Kuo A."/>
            <person name="Mondo S."/>
            <person name="Pangilinan J."/>
            <person name="Riley R."/>
            <person name="LaButti K."/>
            <person name="Andreopoulos B."/>
            <person name="Lipzen A."/>
            <person name="Chen C."/>
            <person name="Yan M."/>
            <person name="Daum C."/>
            <person name="Ng V."/>
            <person name="Clum A."/>
            <person name="Steindorff A."/>
            <person name="Ohm R.A."/>
            <person name="Martin F."/>
            <person name="Silar P."/>
            <person name="Natvig D.O."/>
            <person name="Lalanne C."/>
            <person name="Gautier V."/>
            <person name="Ament-Velasquez S.L."/>
            <person name="Kruys A."/>
            <person name="Hutchinson M.I."/>
            <person name="Powell A.J."/>
            <person name="Barry K."/>
            <person name="Miller A.N."/>
            <person name="Grigoriev I.V."/>
            <person name="Debuchy R."/>
            <person name="Gladieux P."/>
            <person name="Hiltunen Thoren M."/>
            <person name="Johannesson H."/>
        </authorList>
    </citation>
    <scope>NUCLEOTIDE SEQUENCE</scope>
    <source>
        <strain evidence="1">CBS 168.71</strain>
    </source>
</reference>
<comment type="caution">
    <text evidence="1">The sequence shown here is derived from an EMBL/GenBank/DDBJ whole genome shotgun (WGS) entry which is preliminary data.</text>
</comment>
<accession>A0AAE0HLP5</accession>
<dbReference type="AlphaFoldDB" id="A0AAE0HLP5"/>
<organism evidence="1 2">
    <name type="scientific">Chaetomium fimeti</name>
    <dbReference type="NCBI Taxonomy" id="1854472"/>
    <lineage>
        <taxon>Eukaryota</taxon>
        <taxon>Fungi</taxon>
        <taxon>Dikarya</taxon>
        <taxon>Ascomycota</taxon>
        <taxon>Pezizomycotina</taxon>
        <taxon>Sordariomycetes</taxon>
        <taxon>Sordariomycetidae</taxon>
        <taxon>Sordariales</taxon>
        <taxon>Chaetomiaceae</taxon>
        <taxon>Chaetomium</taxon>
    </lineage>
</organism>
<evidence type="ECO:0000313" key="1">
    <source>
        <dbReference type="EMBL" id="KAK3298512.1"/>
    </source>
</evidence>